<feature type="transmembrane region" description="Helical" evidence="1">
    <location>
        <begin position="37"/>
        <end position="57"/>
    </location>
</feature>
<dbReference type="AlphaFoldDB" id="A0A1H1YSI2"/>
<proteinExistence type="predicted"/>
<name>A0A1H1YSI2_9MICC</name>
<feature type="transmembrane region" description="Helical" evidence="1">
    <location>
        <begin position="149"/>
        <end position="167"/>
    </location>
</feature>
<gene>
    <name evidence="2" type="ORF">SAMN04489743_2139</name>
</gene>
<reference evidence="3" key="1">
    <citation type="submission" date="2016-10" db="EMBL/GenBank/DDBJ databases">
        <authorList>
            <person name="Varghese N."/>
            <person name="Submissions S."/>
        </authorList>
    </citation>
    <scope>NUCLEOTIDE SEQUENCE [LARGE SCALE GENOMIC DNA]</scope>
    <source>
        <strain evidence="3">IMMIB L-1606</strain>
    </source>
</reference>
<organism evidence="2 3">
    <name type="scientific">Pseudarthrobacter equi</name>
    <dbReference type="NCBI Taxonomy" id="728066"/>
    <lineage>
        <taxon>Bacteria</taxon>
        <taxon>Bacillati</taxon>
        <taxon>Actinomycetota</taxon>
        <taxon>Actinomycetes</taxon>
        <taxon>Micrococcales</taxon>
        <taxon>Micrococcaceae</taxon>
        <taxon>Pseudarthrobacter</taxon>
    </lineage>
</organism>
<sequence length="179" mass="18840">MRLAPPAVSHSLSGRMDAVSSSDTVVPPKRQTFWARLGGFAFVAILLLAGPVLIGIGSSVTDSDEELARTGIHATGSIVDFADVRKASNRKITVEYMAADGLGYSTFASVDHDQHPVVGGDVTVIYSDSNPGKAVVVGYESSGVSVRGIGALFVLIFTVPLGVVLVVKGLRKNRRQRTT</sequence>
<dbReference type="EMBL" id="LT629779">
    <property type="protein sequence ID" value="SDT24381.1"/>
    <property type="molecule type" value="Genomic_DNA"/>
</dbReference>
<keyword evidence="3" id="KW-1185">Reference proteome</keyword>
<evidence type="ECO:0000313" key="2">
    <source>
        <dbReference type="EMBL" id="SDT24381.1"/>
    </source>
</evidence>
<accession>A0A1H1YSI2</accession>
<dbReference type="Proteomes" id="UP000198751">
    <property type="component" value="Chromosome I"/>
</dbReference>
<evidence type="ECO:0008006" key="4">
    <source>
        <dbReference type="Google" id="ProtNLM"/>
    </source>
</evidence>
<keyword evidence="1" id="KW-1133">Transmembrane helix</keyword>
<evidence type="ECO:0000313" key="3">
    <source>
        <dbReference type="Proteomes" id="UP000198751"/>
    </source>
</evidence>
<evidence type="ECO:0000256" key="1">
    <source>
        <dbReference type="SAM" id="Phobius"/>
    </source>
</evidence>
<protein>
    <recommendedName>
        <fullName evidence="4">DUF3592 domain-containing protein</fullName>
    </recommendedName>
</protein>
<keyword evidence="1" id="KW-0472">Membrane</keyword>
<keyword evidence="1" id="KW-0812">Transmembrane</keyword>